<gene>
    <name evidence="2" type="ORF">SLNSH_01705</name>
</gene>
<reference evidence="3" key="1">
    <citation type="submission" date="2018-03" db="EMBL/GenBank/DDBJ databases">
        <authorList>
            <person name="Sun L."/>
            <person name="Liu H."/>
            <person name="Chen W."/>
            <person name="Huang K."/>
            <person name="Liu W."/>
            <person name="Gao X."/>
        </authorList>
    </citation>
    <scope>NUCLEOTIDE SEQUENCE [LARGE SCALE GENOMIC DNA]</scope>
    <source>
        <strain evidence="3">SH9</strain>
    </source>
</reference>
<name>A0A2T1HY66_9HYPH</name>
<comment type="caution">
    <text evidence="2">The sequence shown here is derived from an EMBL/GenBank/DDBJ whole genome shotgun (WGS) entry which is preliminary data.</text>
</comment>
<evidence type="ECO:0000313" key="3">
    <source>
        <dbReference type="Proteomes" id="UP000239772"/>
    </source>
</evidence>
<dbReference type="RefSeq" id="WP_106334932.1">
    <property type="nucleotide sequence ID" value="NZ_PVZS01000002.1"/>
</dbReference>
<proteinExistence type="predicted"/>
<protein>
    <recommendedName>
        <fullName evidence="4">Tle cognate immunity protein 4 C-terminal domain-containing protein</fullName>
    </recommendedName>
</protein>
<evidence type="ECO:0000313" key="2">
    <source>
        <dbReference type="EMBL" id="PSC06554.1"/>
    </source>
</evidence>
<feature type="signal peptide" evidence="1">
    <location>
        <begin position="1"/>
        <end position="21"/>
    </location>
</feature>
<dbReference type="EMBL" id="PVZS01000002">
    <property type="protein sequence ID" value="PSC06554.1"/>
    <property type="molecule type" value="Genomic_DNA"/>
</dbReference>
<evidence type="ECO:0008006" key="4">
    <source>
        <dbReference type="Google" id="ProtNLM"/>
    </source>
</evidence>
<sequence length="350" mass="39246">MSRLSLVLAALIGSLAFEAQAQQLVIDGLYGCERATNGRAYCKKHGSSNYVPVSDEFFNKFETVRTGRPSTPPPAPATVTNVTNTNVTVVVQGLTNEASDLKGQALLLDTVVAEQERIRSGLTGVEAEATEQTVVVLKSRAAELRGKLRGKLTELSKYSTSIRPEDQDQYLTARKASEIYPKVPYYIPGTPETGEFWVEPYVRDDGTLVFRFRFIDPSSTNEKTRSAVEMTADELERTQKALFKTFEWSKVAHQNRVRKYVSKRVVCFPELNCPEEGKRLDGKSSTEVIFQVSEEGATSGRIQRNKGRFDEGYNFSIDSALLLQAYLKHVLKEGRLEYRSNTEDVNELFK</sequence>
<dbReference type="AlphaFoldDB" id="A0A2T1HY66"/>
<dbReference type="Proteomes" id="UP000239772">
    <property type="component" value="Unassembled WGS sequence"/>
</dbReference>
<evidence type="ECO:0000256" key="1">
    <source>
        <dbReference type="SAM" id="SignalP"/>
    </source>
</evidence>
<organism evidence="2 3">
    <name type="scientific">Alsobacter soli</name>
    <dbReference type="NCBI Taxonomy" id="2109933"/>
    <lineage>
        <taxon>Bacteria</taxon>
        <taxon>Pseudomonadati</taxon>
        <taxon>Pseudomonadota</taxon>
        <taxon>Alphaproteobacteria</taxon>
        <taxon>Hyphomicrobiales</taxon>
        <taxon>Alsobacteraceae</taxon>
        <taxon>Alsobacter</taxon>
    </lineage>
</organism>
<keyword evidence="3" id="KW-1185">Reference proteome</keyword>
<dbReference type="OrthoDB" id="9816009at2"/>
<keyword evidence="1" id="KW-0732">Signal</keyword>
<accession>A0A2T1HY66</accession>
<feature type="chain" id="PRO_5015475239" description="Tle cognate immunity protein 4 C-terminal domain-containing protein" evidence="1">
    <location>
        <begin position="22"/>
        <end position="350"/>
    </location>
</feature>